<dbReference type="InterPro" id="IPR023090">
    <property type="entry name" value="UPF0702_alpha/beta_dom_sf"/>
</dbReference>
<evidence type="ECO:0000256" key="4">
    <source>
        <dbReference type="ARBA" id="ARBA00022692"/>
    </source>
</evidence>
<evidence type="ECO:0000256" key="1">
    <source>
        <dbReference type="ARBA" id="ARBA00004651"/>
    </source>
</evidence>
<dbReference type="Proteomes" id="UP000325218">
    <property type="component" value="Unassembled WGS sequence"/>
</dbReference>
<evidence type="ECO:0000256" key="5">
    <source>
        <dbReference type="ARBA" id="ARBA00022989"/>
    </source>
</evidence>
<comment type="caution">
    <text evidence="9">The sequence shown here is derived from an EMBL/GenBank/DDBJ whole genome shotgun (WGS) entry which is preliminary data.</text>
</comment>
<proteinExistence type="inferred from homology"/>
<evidence type="ECO:0000256" key="3">
    <source>
        <dbReference type="ARBA" id="ARBA00022475"/>
    </source>
</evidence>
<dbReference type="OrthoDB" id="1796697at2"/>
<evidence type="ECO:0000313" key="10">
    <source>
        <dbReference type="Proteomes" id="UP000325218"/>
    </source>
</evidence>
<evidence type="ECO:0000256" key="2">
    <source>
        <dbReference type="ARBA" id="ARBA00006448"/>
    </source>
</evidence>
<feature type="transmembrane region" description="Helical" evidence="7">
    <location>
        <begin position="36"/>
        <end position="54"/>
    </location>
</feature>
<evidence type="ECO:0000313" key="9">
    <source>
        <dbReference type="EMBL" id="TYA09928.1"/>
    </source>
</evidence>
<keyword evidence="5 7" id="KW-1133">Transmembrane helix</keyword>
<dbReference type="InterPro" id="IPR007353">
    <property type="entry name" value="DUF421"/>
</dbReference>
<dbReference type="PANTHER" id="PTHR34582">
    <property type="entry name" value="UPF0702 TRANSMEMBRANE PROTEIN YCAP"/>
    <property type="match status" value="1"/>
</dbReference>
<sequence>MNGVAIWNEVWKSVVVILGGMVLLRFAGRKSISQMTIPTTVIMISIGTVIVQPIAERSVWLALLAATVFVVLLILLEGLQLRWNFFERVMQNKAYIVIKDGEIQPQALKKIRMTVDQLEINLRQAGIRRHSDVKTATIEPNGQLGYELLEDAAPVTLKQLKELLDQYFSGANATAGSQGGSNSKEISVFAEIEQAGANTKNKKLQ</sequence>
<dbReference type="RefSeq" id="WP_148457446.1">
    <property type="nucleotide sequence ID" value="NZ_VSDO01000006.1"/>
</dbReference>
<accession>A0A5D0CJ38</accession>
<dbReference type="PANTHER" id="PTHR34582:SF2">
    <property type="entry name" value="UPF0702 TRANSMEMBRANE PROTEIN YDFR"/>
    <property type="match status" value="1"/>
</dbReference>
<keyword evidence="4 7" id="KW-0812">Transmembrane</keyword>
<evidence type="ECO:0000256" key="7">
    <source>
        <dbReference type="SAM" id="Phobius"/>
    </source>
</evidence>
<comment type="subcellular location">
    <subcellularLocation>
        <location evidence="1">Cell membrane</location>
        <topology evidence="1">Multi-pass membrane protein</topology>
    </subcellularLocation>
</comment>
<gene>
    <name evidence="9" type="ORF">FRY98_25270</name>
</gene>
<keyword evidence="3" id="KW-1003">Cell membrane</keyword>
<feature type="transmembrane region" description="Helical" evidence="7">
    <location>
        <begin position="6"/>
        <end position="24"/>
    </location>
</feature>
<dbReference type="GO" id="GO:0005886">
    <property type="term" value="C:plasma membrane"/>
    <property type="evidence" value="ECO:0007669"/>
    <property type="project" value="UniProtKB-SubCell"/>
</dbReference>
<name>A0A5D0CJ38_9BACL</name>
<feature type="transmembrane region" description="Helical" evidence="7">
    <location>
        <begin position="60"/>
        <end position="79"/>
    </location>
</feature>
<dbReference type="AlphaFoldDB" id="A0A5D0CJ38"/>
<dbReference type="Gene3D" id="3.30.240.20">
    <property type="entry name" value="bsu07140 like domains"/>
    <property type="match status" value="1"/>
</dbReference>
<dbReference type="Pfam" id="PF04239">
    <property type="entry name" value="DUF421"/>
    <property type="match status" value="1"/>
</dbReference>
<comment type="similarity">
    <text evidence="2">Belongs to the UPF0702 family.</text>
</comment>
<feature type="domain" description="YetF C-terminal" evidence="8">
    <location>
        <begin position="82"/>
        <end position="151"/>
    </location>
</feature>
<evidence type="ECO:0000256" key="6">
    <source>
        <dbReference type="ARBA" id="ARBA00023136"/>
    </source>
</evidence>
<organism evidence="9 10">
    <name type="scientific">Paenibacillus faecis</name>
    <dbReference type="NCBI Taxonomy" id="862114"/>
    <lineage>
        <taxon>Bacteria</taxon>
        <taxon>Bacillati</taxon>
        <taxon>Bacillota</taxon>
        <taxon>Bacilli</taxon>
        <taxon>Bacillales</taxon>
        <taxon>Paenibacillaceae</taxon>
        <taxon>Paenibacillus</taxon>
    </lineage>
</organism>
<evidence type="ECO:0000259" key="8">
    <source>
        <dbReference type="Pfam" id="PF04239"/>
    </source>
</evidence>
<keyword evidence="6 7" id="KW-0472">Membrane</keyword>
<keyword evidence="10" id="KW-1185">Reference proteome</keyword>
<dbReference type="EMBL" id="VSDO01000006">
    <property type="protein sequence ID" value="TYA09928.1"/>
    <property type="molecule type" value="Genomic_DNA"/>
</dbReference>
<reference evidence="9 10" key="1">
    <citation type="submission" date="2019-08" db="EMBL/GenBank/DDBJ databases">
        <title>Genome sequencing of Paenibacillus faecis DSM 23593(T).</title>
        <authorList>
            <person name="Kook J.-K."/>
            <person name="Park S.-N."/>
            <person name="Lim Y.K."/>
        </authorList>
    </citation>
    <scope>NUCLEOTIDE SEQUENCE [LARGE SCALE GENOMIC DNA]</scope>
    <source>
        <strain evidence="9 10">DSM 23593</strain>
    </source>
</reference>
<protein>
    <submittedName>
        <fullName evidence="9">DUF421 domain-containing protein</fullName>
    </submittedName>
</protein>